<accession>A0A0E9PLM5</accession>
<reference evidence="1" key="2">
    <citation type="journal article" date="2015" name="Fish Shellfish Immunol.">
        <title>Early steps in the European eel (Anguilla anguilla)-Vibrio vulnificus interaction in the gills: Role of the RtxA13 toxin.</title>
        <authorList>
            <person name="Callol A."/>
            <person name="Pajuelo D."/>
            <person name="Ebbesson L."/>
            <person name="Teles M."/>
            <person name="MacKenzie S."/>
            <person name="Amaro C."/>
        </authorList>
    </citation>
    <scope>NUCLEOTIDE SEQUENCE</scope>
</reference>
<sequence length="13" mass="1429">MCSQIQGASRGQY</sequence>
<name>A0A0E9PLM5_ANGAN</name>
<reference evidence="1" key="1">
    <citation type="submission" date="2014-11" db="EMBL/GenBank/DDBJ databases">
        <authorList>
            <person name="Amaro Gonzalez C."/>
        </authorList>
    </citation>
    <scope>NUCLEOTIDE SEQUENCE</scope>
</reference>
<proteinExistence type="predicted"/>
<dbReference type="EMBL" id="GBXM01061839">
    <property type="protein sequence ID" value="JAH46738.1"/>
    <property type="molecule type" value="Transcribed_RNA"/>
</dbReference>
<evidence type="ECO:0000313" key="1">
    <source>
        <dbReference type="EMBL" id="JAH04985.1"/>
    </source>
</evidence>
<protein>
    <submittedName>
        <fullName evidence="1">Uncharacterized protein</fullName>
    </submittedName>
</protein>
<organism evidence="1">
    <name type="scientific">Anguilla anguilla</name>
    <name type="common">European freshwater eel</name>
    <name type="synonym">Muraena anguilla</name>
    <dbReference type="NCBI Taxonomy" id="7936"/>
    <lineage>
        <taxon>Eukaryota</taxon>
        <taxon>Metazoa</taxon>
        <taxon>Chordata</taxon>
        <taxon>Craniata</taxon>
        <taxon>Vertebrata</taxon>
        <taxon>Euteleostomi</taxon>
        <taxon>Actinopterygii</taxon>
        <taxon>Neopterygii</taxon>
        <taxon>Teleostei</taxon>
        <taxon>Anguilliformes</taxon>
        <taxon>Anguillidae</taxon>
        <taxon>Anguilla</taxon>
    </lineage>
</organism>
<dbReference type="EMBL" id="GBXM01103592">
    <property type="protein sequence ID" value="JAH04985.1"/>
    <property type="molecule type" value="Transcribed_RNA"/>
</dbReference>